<evidence type="ECO:0000313" key="3">
    <source>
        <dbReference type="Proteomes" id="UP000003327"/>
    </source>
</evidence>
<keyword evidence="1" id="KW-0732">Signal</keyword>
<evidence type="ECO:0008006" key="4">
    <source>
        <dbReference type="Google" id="ProtNLM"/>
    </source>
</evidence>
<dbReference type="Proteomes" id="UP000003327">
    <property type="component" value="Unassembled WGS sequence"/>
</dbReference>
<evidence type="ECO:0000313" key="2">
    <source>
        <dbReference type="EMBL" id="EEX19258.1"/>
    </source>
</evidence>
<organism evidence="2 3">
    <name type="scientific">Prevotella veroralis F0319</name>
    <dbReference type="NCBI Taxonomy" id="649761"/>
    <lineage>
        <taxon>Bacteria</taxon>
        <taxon>Pseudomonadati</taxon>
        <taxon>Bacteroidota</taxon>
        <taxon>Bacteroidia</taxon>
        <taxon>Bacteroidales</taxon>
        <taxon>Prevotellaceae</taxon>
        <taxon>Prevotella</taxon>
    </lineage>
</organism>
<keyword evidence="3" id="KW-1185">Reference proteome</keyword>
<sequence length="530" mass="58470">MKLEYMKLLFPLAIALVLTVSCGNDDSLTEQGNRSENTVTRFVAKASPITRTSGKYDGAGGLDFCWNENDRLWLCNPDAMPHWIRNHQGYSGSGFVPAGDCASSVSFYFPGALTREEYSVRYTGESDSPDKVMIQSHQSQQKPNNATQLGVAGDCGVAIAKRLPTGTYSFNIAHKSAYATFLAYSAQGVAANSRLTKIRVKANQAIAGEFKLNDSGLDLNNRPVASVANRTIELALGGSGTDFTLPSSPDPSVNAATMVLAPGKYNITVEYTLTDLSTHQSTVITRNYSNLEFEAGLNKTFLVSFDMPIFYKGLYYMWDARQHYWFGFDTVQPTTKGNTNGNYPHDKASASVRWYNDVEGYDWYYGFPAVSASNSCADCPNVNELAWYALKGDPHWDDTTRWYILGHAYTGGIWLKKQTVIASENGVSLSALRNTAPDGKDLTHKTSFPGYDNWNLKKGHPSDISHYFFIPAMGNYFNGKFQDIGFHGAVWSSTPAPAGNNGAYGLGFWHGSVRVLNYNRNLGYPLLKRQ</sequence>
<reference evidence="2 3" key="1">
    <citation type="submission" date="2009-09" db="EMBL/GenBank/DDBJ databases">
        <authorList>
            <person name="Weinstock G."/>
            <person name="Sodergren E."/>
            <person name="Clifton S."/>
            <person name="Fulton L."/>
            <person name="Fulton B."/>
            <person name="Courtney L."/>
            <person name="Fronick C."/>
            <person name="Harrison M."/>
            <person name="Strong C."/>
            <person name="Farmer C."/>
            <person name="Delahaunty K."/>
            <person name="Markovic C."/>
            <person name="Hall O."/>
            <person name="Minx P."/>
            <person name="Tomlinson C."/>
            <person name="Mitreva M."/>
            <person name="Nelson J."/>
            <person name="Hou S."/>
            <person name="Wollam A."/>
            <person name="Pepin K.H."/>
            <person name="Johnson M."/>
            <person name="Bhonagiri V."/>
            <person name="Nash W.E."/>
            <person name="Warren W."/>
            <person name="Chinwalla A."/>
            <person name="Mardis E.R."/>
            <person name="Wilson R.K."/>
        </authorList>
    </citation>
    <scope>NUCLEOTIDE SEQUENCE [LARGE SCALE GENOMIC DNA]</scope>
    <source>
        <strain evidence="2 3">F0319</strain>
    </source>
</reference>
<feature type="chain" id="PRO_5002999284" description="Fibrobacter succinogene major paralogous domain protein" evidence="1">
    <location>
        <begin position="24"/>
        <end position="530"/>
    </location>
</feature>
<proteinExistence type="predicted"/>
<dbReference type="EMBL" id="ACVA01000018">
    <property type="protein sequence ID" value="EEX19258.1"/>
    <property type="molecule type" value="Genomic_DNA"/>
</dbReference>
<dbReference type="AlphaFoldDB" id="C9MMP7"/>
<protein>
    <recommendedName>
        <fullName evidence="4">Fibrobacter succinogene major paralogous domain protein</fullName>
    </recommendedName>
</protein>
<evidence type="ECO:0000256" key="1">
    <source>
        <dbReference type="SAM" id="SignalP"/>
    </source>
</evidence>
<gene>
    <name evidence="2" type="ORF">HMPREF0973_00880</name>
</gene>
<dbReference type="STRING" id="649761.HMPREF0973_00880"/>
<dbReference type="HOGENOM" id="CLU_035806_0_0_10"/>
<dbReference type="PROSITE" id="PS51257">
    <property type="entry name" value="PROKAR_LIPOPROTEIN"/>
    <property type="match status" value="1"/>
</dbReference>
<name>C9MMP7_9BACT</name>
<accession>C9MMP7</accession>
<feature type="signal peptide" evidence="1">
    <location>
        <begin position="1"/>
        <end position="23"/>
    </location>
</feature>
<comment type="caution">
    <text evidence="2">The sequence shown here is derived from an EMBL/GenBank/DDBJ whole genome shotgun (WGS) entry which is preliminary data.</text>
</comment>